<name>A0A9P0PFH0_ACAOB</name>
<sequence>MSTESQVNYQLLRLYIDTIPNFNGDNSTLAIFLEHCDHLINTYTNLNNSSDPLNGFLIRAIVSKLTGNALALVGSRPEIRNWKDLKILLRLSFGDQRNLGCLVQELIVMKPHKNESFFNFGQRIQKARSAIASKLISMDVSVAERTFQIKNYDELCLKTFIRGLTGRVQDMVRLRNPDSLELAISYVLEEENFMLHQRQFNQSSGNIAFSQNLPKS</sequence>
<keyword evidence="2" id="KW-1185">Reference proteome</keyword>
<reference evidence="1" key="1">
    <citation type="submission" date="2022-03" db="EMBL/GenBank/DDBJ databases">
        <authorList>
            <person name="Sayadi A."/>
        </authorList>
    </citation>
    <scope>NUCLEOTIDE SEQUENCE</scope>
</reference>
<comment type="caution">
    <text evidence="1">The sequence shown here is derived from an EMBL/GenBank/DDBJ whole genome shotgun (WGS) entry which is preliminary data.</text>
</comment>
<dbReference type="AlphaFoldDB" id="A0A9P0PFH0"/>
<evidence type="ECO:0000313" key="1">
    <source>
        <dbReference type="EMBL" id="CAH1977945.1"/>
    </source>
</evidence>
<proteinExistence type="predicted"/>
<organism evidence="1 2">
    <name type="scientific">Acanthoscelides obtectus</name>
    <name type="common">Bean weevil</name>
    <name type="synonym">Bruchus obtectus</name>
    <dbReference type="NCBI Taxonomy" id="200917"/>
    <lineage>
        <taxon>Eukaryota</taxon>
        <taxon>Metazoa</taxon>
        <taxon>Ecdysozoa</taxon>
        <taxon>Arthropoda</taxon>
        <taxon>Hexapoda</taxon>
        <taxon>Insecta</taxon>
        <taxon>Pterygota</taxon>
        <taxon>Neoptera</taxon>
        <taxon>Endopterygota</taxon>
        <taxon>Coleoptera</taxon>
        <taxon>Polyphaga</taxon>
        <taxon>Cucujiformia</taxon>
        <taxon>Chrysomeloidea</taxon>
        <taxon>Chrysomelidae</taxon>
        <taxon>Bruchinae</taxon>
        <taxon>Bruchini</taxon>
        <taxon>Acanthoscelides</taxon>
    </lineage>
</organism>
<gene>
    <name evidence="1" type="ORF">ACAOBT_LOCUS12976</name>
</gene>
<protein>
    <submittedName>
        <fullName evidence="1">Uncharacterized protein</fullName>
    </submittedName>
</protein>
<dbReference type="EMBL" id="CAKOFQ010006867">
    <property type="protein sequence ID" value="CAH1977945.1"/>
    <property type="molecule type" value="Genomic_DNA"/>
</dbReference>
<dbReference type="Proteomes" id="UP001152888">
    <property type="component" value="Unassembled WGS sequence"/>
</dbReference>
<evidence type="ECO:0000313" key="2">
    <source>
        <dbReference type="Proteomes" id="UP001152888"/>
    </source>
</evidence>
<accession>A0A9P0PFH0</accession>
<dbReference type="OrthoDB" id="7466780at2759"/>